<evidence type="ECO:0000313" key="1">
    <source>
        <dbReference type="EMBL" id="MBB6487063.1"/>
    </source>
</evidence>
<proteinExistence type="predicted"/>
<dbReference type="AlphaFoldDB" id="A0A7X0IUN8"/>
<accession>A0A7X0IUN8</accession>
<reference evidence="1 2" key="1">
    <citation type="submission" date="2020-08" db="EMBL/GenBank/DDBJ databases">
        <title>Genomic Encyclopedia of Type Strains, Phase IV (KMG-V): Genome sequencing to study the core and pangenomes of soil and plant-associated prokaryotes.</title>
        <authorList>
            <person name="Whitman W."/>
        </authorList>
    </citation>
    <scope>NUCLEOTIDE SEQUENCE [LARGE SCALE GENOMIC DNA]</scope>
    <source>
        <strain evidence="1 2">SEMIA 4060</strain>
    </source>
</reference>
<comment type="caution">
    <text evidence="1">The sequence shown here is derived from an EMBL/GenBank/DDBJ whole genome shotgun (WGS) entry which is preliminary data.</text>
</comment>
<dbReference type="EMBL" id="JACHBG010000011">
    <property type="protein sequence ID" value="MBB6487063.1"/>
    <property type="molecule type" value="Genomic_DNA"/>
</dbReference>
<organism evidence="1 2">
    <name type="scientific">Rhizobium lusitanum</name>
    <dbReference type="NCBI Taxonomy" id="293958"/>
    <lineage>
        <taxon>Bacteria</taxon>
        <taxon>Pseudomonadati</taxon>
        <taxon>Pseudomonadota</taxon>
        <taxon>Alphaproteobacteria</taxon>
        <taxon>Hyphomicrobiales</taxon>
        <taxon>Rhizobiaceae</taxon>
        <taxon>Rhizobium/Agrobacterium group</taxon>
        <taxon>Rhizobium</taxon>
    </lineage>
</organism>
<dbReference type="Proteomes" id="UP000565576">
    <property type="component" value="Unassembled WGS sequence"/>
</dbReference>
<gene>
    <name evidence="1" type="ORF">GGD46_004363</name>
</gene>
<sequence>MAEFLYSLRVFGISTVEDIERFADLHNDYVVSLTRDAAKLERLGLTQERALGSMFTSDTKPRLIQNWSERPGAIDQSNLARFLVAVMSSETCRKILIDFELAGFVERKRSPYGTVIIWSTGRIENIFGLMLRNLRQAVEVLNTADSQKMSSN</sequence>
<name>A0A7X0IUN8_9HYPH</name>
<evidence type="ECO:0000313" key="2">
    <source>
        <dbReference type="Proteomes" id="UP000565576"/>
    </source>
</evidence>
<protein>
    <submittedName>
        <fullName evidence="1">Uncharacterized protein</fullName>
    </submittedName>
</protein>